<reference evidence="1" key="1">
    <citation type="submission" date="2015-05" db="UniProtKB">
        <authorList>
            <consortium name="EnsemblMetazoa"/>
        </authorList>
    </citation>
    <scope>IDENTIFICATION</scope>
</reference>
<evidence type="ECO:0000313" key="1">
    <source>
        <dbReference type="EnsemblMetazoa" id="RPRC010256-PA"/>
    </source>
</evidence>
<proteinExistence type="predicted"/>
<dbReference type="AlphaFoldDB" id="T1I1T6"/>
<keyword evidence="2" id="KW-1185">Reference proteome</keyword>
<protein>
    <submittedName>
        <fullName evidence="1">Uncharacterized protein</fullName>
    </submittedName>
</protein>
<dbReference type="Proteomes" id="UP000015103">
    <property type="component" value="Unassembled WGS sequence"/>
</dbReference>
<dbReference type="HOGENOM" id="CLU_3160535_0_0_1"/>
<dbReference type="EnsemblMetazoa" id="RPRC010256-RA">
    <property type="protein sequence ID" value="RPRC010256-PA"/>
    <property type="gene ID" value="RPRC010256"/>
</dbReference>
<evidence type="ECO:0000313" key="2">
    <source>
        <dbReference type="Proteomes" id="UP000015103"/>
    </source>
</evidence>
<name>T1I1T6_RHOPR</name>
<dbReference type="VEuPathDB" id="VectorBase:RPRC010256"/>
<accession>T1I1T6</accession>
<organism evidence="1 2">
    <name type="scientific">Rhodnius prolixus</name>
    <name type="common">Triatomid bug</name>
    <dbReference type="NCBI Taxonomy" id="13249"/>
    <lineage>
        <taxon>Eukaryota</taxon>
        <taxon>Metazoa</taxon>
        <taxon>Ecdysozoa</taxon>
        <taxon>Arthropoda</taxon>
        <taxon>Hexapoda</taxon>
        <taxon>Insecta</taxon>
        <taxon>Pterygota</taxon>
        <taxon>Neoptera</taxon>
        <taxon>Paraneoptera</taxon>
        <taxon>Hemiptera</taxon>
        <taxon>Heteroptera</taxon>
        <taxon>Panheteroptera</taxon>
        <taxon>Cimicomorpha</taxon>
        <taxon>Reduviidae</taxon>
        <taxon>Triatominae</taxon>
        <taxon>Rhodnius</taxon>
    </lineage>
</organism>
<dbReference type="InParanoid" id="T1I1T6"/>
<sequence length="48" mass="5321">MSVKSVVLRLITVIKGFSPPAVAMKKLTLSTTEQQADHLLWRPNDSGR</sequence>
<dbReference type="EMBL" id="ACPB03014712">
    <property type="status" value="NOT_ANNOTATED_CDS"/>
    <property type="molecule type" value="Genomic_DNA"/>
</dbReference>